<comment type="pathway">
    <text evidence="11">Flavonoid metabolism.</text>
</comment>
<protein>
    <recommendedName>
        <fullName evidence="16">Flavonoid-6-hydroxylase</fullName>
    </recommendedName>
</protein>
<dbReference type="Pfam" id="PF00067">
    <property type="entry name" value="p450"/>
    <property type="match status" value="1"/>
</dbReference>
<dbReference type="GO" id="GO:0020037">
    <property type="term" value="F:heme binding"/>
    <property type="evidence" value="ECO:0007669"/>
    <property type="project" value="InterPro"/>
</dbReference>
<dbReference type="Gene3D" id="1.10.630.10">
    <property type="entry name" value="Cytochrome P450"/>
    <property type="match status" value="1"/>
</dbReference>
<dbReference type="GO" id="GO:0016712">
    <property type="term" value="F:oxidoreductase activity, acting on paired donors, with incorporation or reduction of molecular oxygen, reduced flavin or flavoprotein as one donor, and incorporation of one atom of oxygen"/>
    <property type="evidence" value="ECO:0007669"/>
    <property type="project" value="UniProtKB-ARBA"/>
</dbReference>
<comment type="catalytic activity">
    <reaction evidence="14">
        <text>(2S)-naringenin 4',7-dimethyl ether + reduced [NADPH--hemoprotein reductase] + O2 = (2S)-carthamidin-4',7-dimethyl ether + oxidized [NADPH--hemoprotein reductase] + H2O + H(+)</text>
        <dbReference type="Rhea" id="RHEA:73439"/>
        <dbReference type="Rhea" id="RHEA-COMP:11964"/>
        <dbReference type="Rhea" id="RHEA-COMP:11965"/>
        <dbReference type="ChEBI" id="CHEBI:15377"/>
        <dbReference type="ChEBI" id="CHEBI:15378"/>
        <dbReference type="ChEBI" id="CHEBI:15379"/>
        <dbReference type="ChEBI" id="CHEBI:57618"/>
        <dbReference type="ChEBI" id="CHEBI:58210"/>
        <dbReference type="ChEBI" id="CHEBI:192816"/>
        <dbReference type="ChEBI" id="CHEBI:192817"/>
    </reaction>
    <physiologicalReaction direction="left-to-right" evidence="14">
        <dbReference type="Rhea" id="RHEA:73440"/>
    </physiologicalReaction>
</comment>
<keyword evidence="5 17" id="KW-0479">Metal-binding</keyword>
<evidence type="ECO:0000256" key="18">
    <source>
        <dbReference type="RuleBase" id="RU000461"/>
    </source>
</evidence>
<keyword evidence="3 17" id="KW-0349">Heme</keyword>
<dbReference type="GO" id="GO:0016114">
    <property type="term" value="P:terpenoid biosynthetic process"/>
    <property type="evidence" value="ECO:0007669"/>
    <property type="project" value="UniProtKB-ARBA"/>
</dbReference>
<keyword evidence="8 17" id="KW-0408">Iron</keyword>
<dbReference type="FunFam" id="1.10.630.10:FF:000026">
    <property type="entry name" value="Cytochrome P450 82C4"/>
    <property type="match status" value="1"/>
</dbReference>
<dbReference type="AlphaFoldDB" id="A0A0B4VSY2"/>
<evidence type="ECO:0000313" key="19">
    <source>
        <dbReference type="EMBL" id="AJD25203.1"/>
    </source>
</evidence>
<evidence type="ECO:0000256" key="5">
    <source>
        <dbReference type="ARBA" id="ARBA00022723"/>
    </source>
</evidence>
<keyword evidence="9 18" id="KW-0503">Monooxygenase</keyword>
<comment type="catalytic activity">
    <reaction evidence="13">
        <text>genkwanin + reduced [NADPH--hemoprotein reductase] + O2 = scutellarein 7-methyl ether + oxidized [NADPH--hemoprotein reductase] + H2O</text>
        <dbReference type="Rhea" id="RHEA:73427"/>
        <dbReference type="Rhea" id="RHEA-COMP:11964"/>
        <dbReference type="Rhea" id="RHEA-COMP:11965"/>
        <dbReference type="ChEBI" id="CHEBI:15377"/>
        <dbReference type="ChEBI" id="CHEBI:15379"/>
        <dbReference type="ChEBI" id="CHEBI:57618"/>
        <dbReference type="ChEBI" id="CHEBI:58210"/>
        <dbReference type="ChEBI" id="CHEBI:192700"/>
        <dbReference type="ChEBI" id="CHEBI:192701"/>
    </reaction>
    <physiologicalReaction direction="left-to-right" evidence="13">
        <dbReference type="Rhea" id="RHEA:73428"/>
    </physiologicalReaction>
</comment>
<evidence type="ECO:0000256" key="13">
    <source>
        <dbReference type="ARBA" id="ARBA00051691"/>
    </source>
</evidence>
<dbReference type="InterPro" id="IPR002401">
    <property type="entry name" value="Cyt_P450_E_grp-I"/>
</dbReference>
<evidence type="ECO:0000256" key="11">
    <source>
        <dbReference type="ARBA" id="ARBA00034479"/>
    </source>
</evidence>
<organism evidence="19">
    <name type="scientific">Salvia miltiorrhiza</name>
    <name type="common">Chinese sage</name>
    <dbReference type="NCBI Taxonomy" id="226208"/>
    <lineage>
        <taxon>Eukaryota</taxon>
        <taxon>Viridiplantae</taxon>
        <taxon>Streptophyta</taxon>
        <taxon>Embryophyta</taxon>
        <taxon>Tracheophyta</taxon>
        <taxon>Spermatophyta</taxon>
        <taxon>Magnoliopsida</taxon>
        <taxon>eudicotyledons</taxon>
        <taxon>Gunneridae</taxon>
        <taxon>Pentapetalae</taxon>
        <taxon>asterids</taxon>
        <taxon>lamiids</taxon>
        <taxon>Lamiales</taxon>
        <taxon>Lamiaceae</taxon>
        <taxon>Nepetoideae</taxon>
        <taxon>Mentheae</taxon>
        <taxon>Salviinae</taxon>
        <taxon>Salvia</taxon>
        <taxon>Salvia incertae sedis</taxon>
    </lineage>
</organism>
<reference evidence="19" key="1">
    <citation type="journal article" date="2014" name="PLoS ONE">
        <title>Computational identification and systematic classification of novel Cytochrome P450 genes in Salvia miltiorrhiza.</title>
        <authorList>
            <person name="Chen H."/>
            <person name="Wu B."/>
            <person name="Nelson D.R."/>
            <person name="Wu K."/>
            <person name="Liu C."/>
        </authorList>
    </citation>
    <scope>NUCLEOTIDE SEQUENCE</scope>
</reference>
<dbReference type="GO" id="GO:0016020">
    <property type="term" value="C:membrane"/>
    <property type="evidence" value="ECO:0007669"/>
    <property type="project" value="UniProtKB-SubCell"/>
</dbReference>
<evidence type="ECO:0000256" key="14">
    <source>
        <dbReference type="ARBA" id="ARBA00052049"/>
    </source>
</evidence>
<evidence type="ECO:0000256" key="16">
    <source>
        <dbReference type="ARBA" id="ARBA00067499"/>
    </source>
</evidence>
<dbReference type="PRINTS" id="PR00463">
    <property type="entry name" value="EP450I"/>
</dbReference>
<evidence type="ECO:0000256" key="12">
    <source>
        <dbReference type="ARBA" id="ARBA00050930"/>
    </source>
</evidence>
<dbReference type="PROSITE" id="PS00086">
    <property type="entry name" value="CYTOCHROME_P450"/>
    <property type="match status" value="1"/>
</dbReference>
<evidence type="ECO:0000256" key="2">
    <source>
        <dbReference type="ARBA" id="ARBA00004167"/>
    </source>
</evidence>
<dbReference type="InterPro" id="IPR017972">
    <property type="entry name" value="Cyt_P450_CS"/>
</dbReference>
<dbReference type="InterPro" id="IPR036396">
    <property type="entry name" value="Cyt_P450_sf"/>
</dbReference>
<evidence type="ECO:0000256" key="1">
    <source>
        <dbReference type="ARBA" id="ARBA00001971"/>
    </source>
</evidence>
<dbReference type="GO" id="GO:0005506">
    <property type="term" value="F:iron ion binding"/>
    <property type="evidence" value="ECO:0007669"/>
    <property type="project" value="InterPro"/>
</dbReference>
<comment type="subcellular location">
    <subcellularLocation>
        <location evidence="2">Membrane</location>
        <topology evidence="2">Single-pass membrane protein</topology>
    </subcellularLocation>
</comment>
<dbReference type="PANTHER" id="PTHR47947">
    <property type="entry name" value="CYTOCHROME P450 82C3-RELATED"/>
    <property type="match status" value="1"/>
</dbReference>
<dbReference type="PANTHER" id="PTHR47947:SF1">
    <property type="entry name" value="CYTOCHROME P450 82E3"/>
    <property type="match status" value="1"/>
</dbReference>
<comment type="catalytic activity">
    <reaction evidence="12">
        <text>(2S)-sakuranetin + reduced [NADPH--hemoprotein reductase] + O2 = (2S)-7-methylcarthamidin + oxidized [NADPH--hemoprotein reductase] + H2O + H(+)</text>
        <dbReference type="Rhea" id="RHEA:73431"/>
        <dbReference type="Rhea" id="RHEA-COMP:11964"/>
        <dbReference type="Rhea" id="RHEA-COMP:11965"/>
        <dbReference type="ChEBI" id="CHEBI:15377"/>
        <dbReference type="ChEBI" id="CHEBI:15378"/>
        <dbReference type="ChEBI" id="CHEBI:15379"/>
        <dbReference type="ChEBI" id="CHEBI:28927"/>
        <dbReference type="ChEBI" id="CHEBI:57618"/>
        <dbReference type="ChEBI" id="CHEBI:58210"/>
        <dbReference type="ChEBI" id="CHEBI:192815"/>
    </reaction>
    <physiologicalReaction direction="left-to-right" evidence="12">
        <dbReference type="Rhea" id="RHEA:73432"/>
    </physiologicalReaction>
</comment>
<evidence type="ECO:0000256" key="17">
    <source>
        <dbReference type="PIRSR" id="PIRSR602401-1"/>
    </source>
</evidence>
<evidence type="ECO:0000256" key="6">
    <source>
        <dbReference type="ARBA" id="ARBA00022989"/>
    </source>
</evidence>
<keyword evidence="6" id="KW-1133">Transmembrane helix</keyword>
<dbReference type="SUPFAM" id="SSF48264">
    <property type="entry name" value="Cytochrome P450"/>
    <property type="match status" value="1"/>
</dbReference>
<accession>A0A0B4VSY2</accession>
<name>A0A0B4VSY2_SALMI</name>
<keyword evidence="7 18" id="KW-0560">Oxidoreductase</keyword>
<feature type="binding site" description="axial binding residue" evidence="17">
    <location>
        <position position="472"/>
    </location>
    <ligand>
        <name>heme</name>
        <dbReference type="ChEBI" id="CHEBI:30413"/>
    </ligand>
    <ligandPart>
        <name>Fe</name>
        <dbReference type="ChEBI" id="CHEBI:18248"/>
    </ligandPart>
</feature>
<comment type="catalytic activity">
    <reaction evidence="15">
        <text>apigenin 4',7-dimethyl ether + reduced [NADPH--hemoprotein reductase] + O2 = ladanein + oxidized [NADPH--hemoprotein reductase] + H2O + H(+)</text>
        <dbReference type="Rhea" id="RHEA:73435"/>
        <dbReference type="Rhea" id="RHEA-COMP:11964"/>
        <dbReference type="Rhea" id="RHEA-COMP:11965"/>
        <dbReference type="ChEBI" id="CHEBI:2769"/>
        <dbReference type="ChEBI" id="CHEBI:15377"/>
        <dbReference type="ChEBI" id="CHEBI:15378"/>
        <dbReference type="ChEBI" id="CHEBI:15379"/>
        <dbReference type="ChEBI" id="CHEBI:57618"/>
        <dbReference type="ChEBI" id="CHEBI:58210"/>
        <dbReference type="ChEBI" id="CHEBI:192702"/>
    </reaction>
    <physiologicalReaction direction="left-to-right" evidence="15">
        <dbReference type="Rhea" id="RHEA:73436"/>
    </physiologicalReaction>
</comment>
<evidence type="ECO:0000256" key="10">
    <source>
        <dbReference type="ARBA" id="ARBA00023136"/>
    </source>
</evidence>
<keyword evidence="10" id="KW-0472">Membrane</keyword>
<comment type="cofactor">
    <cofactor evidence="1 17">
        <name>heme</name>
        <dbReference type="ChEBI" id="CHEBI:30413"/>
    </cofactor>
</comment>
<dbReference type="PRINTS" id="PR00385">
    <property type="entry name" value="P450"/>
</dbReference>
<evidence type="ECO:0000256" key="3">
    <source>
        <dbReference type="ARBA" id="ARBA00022617"/>
    </source>
</evidence>
<evidence type="ECO:0000256" key="7">
    <source>
        <dbReference type="ARBA" id="ARBA00023002"/>
    </source>
</evidence>
<evidence type="ECO:0000256" key="8">
    <source>
        <dbReference type="ARBA" id="ARBA00023004"/>
    </source>
</evidence>
<sequence length="534" mass="60184">MDFLSHLLPLSGVVIIALIALYNHRRRSINTDTNTNTNKGNFAPEPSGAWPIIGHLHLLGGKIPISRILGAMADKLGPVFTLRLGVHRTVVVSSREAVKDCFTTNDRVLAKRPSSTAGIYLGYNHAGFGFSHGPYWREVRKLVLAEVLTPRRLDSLRPVREAELAASLGELHELVRGSDDDQEREVAISEWLERLTLDTIMMMLAGKRCAERDGGDAAAEEEAKSLRHIIKQFMYISGQFVVSDSIPFPPLRWLDLQGHIKSMKRIADELSEICEGWIGEHVERRRIDDGGLGIERDFIDVMLSAIDDKFMRFGHTRETIIKATLLNLILAGSDTTSTHMTWILSLLLNNTRAMQQTQAEIDDKVGKDRWVQESDIKNLVYLQAVVKEALRLFPPGPLAVPHEAMEDCRVAGYHVARGTRILVNVWKLHRDPRVWEEPDEFVPERFLTRHADVDFTGHHHEFIPFGSGRRSCPGITFATQVTHLTMARLIQGFEFRTPLDEPVDMTEGLGITLPKATLLRVLVAPRLAPFMYQK</sequence>
<comment type="similarity">
    <text evidence="18">Belongs to the cytochrome P450 family.</text>
</comment>
<evidence type="ECO:0000256" key="4">
    <source>
        <dbReference type="ARBA" id="ARBA00022692"/>
    </source>
</evidence>
<dbReference type="EMBL" id="KP337709">
    <property type="protein sequence ID" value="AJD25203.1"/>
    <property type="molecule type" value="mRNA"/>
</dbReference>
<dbReference type="InterPro" id="IPR050651">
    <property type="entry name" value="Plant_Cytochrome_P450_Monoox"/>
</dbReference>
<evidence type="ECO:0000256" key="15">
    <source>
        <dbReference type="ARBA" id="ARBA00052216"/>
    </source>
</evidence>
<keyword evidence="4" id="KW-0812">Transmembrane</keyword>
<dbReference type="InterPro" id="IPR001128">
    <property type="entry name" value="Cyt_P450"/>
</dbReference>
<proteinExistence type="evidence at transcript level"/>
<evidence type="ECO:0000256" key="9">
    <source>
        <dbReference type="ARBA" id="ARBA00023033"/>
    </source>
</evidence>